<dbReference type="EMBL" id="JAHQIW010001193">
    <property type="protein sequence ID" value="KAJ1351672.1"/>
    <property type="molecule type" value="Genomic_DNA"/>
</dbReference>
<keyword evidence="4" id="KW-1185">Reference proteome</keyword>
<feature type="chain" id="PRO_5041970337" description="LRAT domain-containing protein" evidence="1">
    <location>
        <begin position="22"/>
        <end position="135"/>
    </location>
</feature>
<proteinExistence type="predicted"/>
<dbReference type="AlphaFoldDB" id="A0AAD5QI31"/>
<keyword evidence="1" id="KW-0732">Signal</keyword>
<evidence type="ECO:0000259" key="2">
    <source>
        <dbReference type="PROSITE" id="PS51934"/>
    </source>
</evidence>
<dbReference type="InterPro" id="IPR007053">
    <property type="entry name" value="LRAT_dom"/>
</dbReference>
<gene>
    <name evidence="3" type="ORF">KIN20_007784</name>
</gene>
<dbReference type="PROSITE" id="PS51934">
    <property type="entry name" value="LRAT"/>
    <property type="match status" value="1"/>
</dbReference>
<accession>A0AAD5QI31</accession>
<feature type="domain" description="LRAT" evidence="2">
    <location>
        <begin position="65"/>
        <end position="135"/>
    </location>
</feature>
<evidence type="ECO:0000256" key="1">
    <source>
        <dbReference type="SAM" id="SignalP"/>
    </source>
</evidence>
<evidence type="ECO:0000313" key="4">
    <source>
        <dbReference type="Proteomes" id="UP001196413"/>
    </source>
</evidence>
<dbReference type="Gene3D" id="3.90.1720.10">
    <property type="entry name" value="endopeptidase domain like (from Nostoc punctiforme)"/>
    <property type="match status" value="1"/>
</dbReference>
<organism evidence="3 4">
    <name type="scientific">Parelaphostrongylus tenuis</name>
    <name type="common">Meningeal worm</name>
    <dbReference type="NCBI Taxonomy" id="148309"/>
    <lineage>
        <taxon>Eukaryota</taxon>
        <taxon>Metazoa</taxon>
        <taxon>Ecdysozoa</taxon>
        <taxon>Nematoda</taxon>
        <taxon>Chromadorea</taxon>
        <taxon>Rhabditida</taxon>
        <taxon>Rhabditina</taxon>
        <taxon>Rhabditomorpha</taxon>
        <taxon>Strongyloidea</taxon>
        <taxon>Metastrongylidae</taxon>
        <taxon>Parelaphostrongylus</taxon>
    </lineage>
</organism>
<reference evidence="3" key="1">
    <citation type="submission" date="2021-06" db="EMBL/GenBank/DDBJ databases">
        <title>Parelaphostrongylus tenuis whole genome reference sequence.</title>
        <authorList>
            <person name="Garwood T.J."/>
            <person name="Larsen P.A."/>
            <person name="Fountain-Jones N.M."/>
            <person name="Garbe J.R."/>
            <person name="Macchietto M.G."/>
            <person name="Kania S.A."/>
            <person name="Gerhold R.W."/>
            <person name="Richards J.E."/>
            <person name="Wolf T.M."/>
        </authorList>
    </citation>
    <scope>NUCLEOTIDE SEQUENCE</scope>
    <source>
        <strain evidence="3">MNPRO001-30</strain>
        <tissue evidence="3">Meninges</tissue>
    </source>
</reference>
<sequence>MLLCLLVRFHSLCSFFFVANSRHLSLSPLDMLGAGQLVSDWYSGAAIVPHVQLGDLLEFRRVAVIRGVPRTIYTHWAVYIGRHEGAAFVVHLSGDDGDFEKFDGNGNGSGSFSFSGSSPSGVTKPVWHRYDATNW</sequence>
<comment type="caution">
    <text evidence="3">The sequence shown here is derived from an EMBL/GenBank/DDBJ whole genome shotgun (WGS) entry which is preliminary data.</text>
</comment>
<feature type="signal peptide" evidence="1">
    <location>
        <begin position="1"/>
        <end position="21"/>
    </location>
</feature>
<dbReference type="Proteomes" id="UP001196413">
    <property type="component" value="Unassembled WGS sequence"/>
</dbReference>
<protein>
    <recommendedName>
        <fullName evidence="2">LRAT domain-containing protein</fullName>
    </recommendedName>
</protein>
<evidence type="ECO:0000313" key="3">
    <source>
        <dbReference type="EMBL" id="KAJ1351672.1"/>
    </source>
</evidence>
<name>A0AAD5QI31_PARTN</name>